<dbReference type="PROSITE" id="PS51635">
    <property type="entry name" value="PNPLA"/>
    <property type="match status" value="1"/>
</dbReference>
<dbReference type="GO" id="GO:0016042">
    <property type="term" value="P:lipid catabolic process"/>
    <property type="evidence" value="ECO:0007669"/>
    <property type="project" value="UniProtKB-UniRule"/>
</dbReference>
<dbReference type="PANTHER" id="PTHR14226:SF76">
    <property type="entry name" value="NTE FAMILY PROTEIN RSSA"/>
    <property type="match status" value="1"/>
</dbReference>
<dbReference type="EMBL" id="CP047593">
    <property type="protein sequence ID" value="QHI70524.1"/>
    <property type="molecule type" value="Genomic_DNA"/>
</dbReference>
<evidence type="ECO:0000313" key="6">
    <source>
        <dbReference type="EMBL" id="QHI70524.1"/>
    </source>
</evidence>
<gene>
    <name evidence="6" type="ORF">GT409_14110</name>
</gene>
<evidence type="ECO:0000313" key="7">
    <source>
        <dbReference type="Proteomes" id="UP000464954"/>
    </source>
</evidence>
<proteinExistence type="predicted"/>
<dbReference type="InterPro" id="IPR050301">
    <property type="entry name" value="NTE"/>
</dbReference>
<evidence type="ECO:0000256" key="3">
    <source>
        <dbReference type="ARBA" id="ARBA00023098"/>
    </source>
</evidence>
<dbReference type="AlphaFoldDB" id="A0A6P1MD77"/>
<dbReference type="Pfam" id="PF01734">
    <property type="entry name" value="Patatin"/>
    <property type="match status" value="1"/>
</dbReference>
<organism evidence="6 7">
    <name type="scientific">Tichowtungia aerotolerans</name>
    <dbReference type="NCBI Taxonomy" id="2697043"/>
    <lineage>
        <taxon>Bacteria</taxon>
        <taxon>Pseudomonadati</taxon>
        <taxon>Kiritimatiellota</taxon>
        <taxon>Tichowtungiia</taxon>
        <taxon>Tichowtungiales</taxon>
        <taxon>Tichowtungiaceae</taxon>
        <taxon>Tichowtungia</taxon>
    </lineage>
</organism>
<name>A0A6P1MD77_9BACT</name>
<evidence type="ECO:0000259" key="5">
    <source>
        <dbReference type="PROSITE" id="PS51635"/>
    </source>
</evidence>
<protein>
    <submittedName>
        <fullName evidence="6">Patatin-like phospholipase family protein</fullName>
    </submittedName>
</protein>
<sequence length="279" mass="30568">MRLFRRKPKKIGLALGGGGARGLAHIHVLETLDELGIRPHAIAGTSIGSIMGALYASGLTGLEIRDLVDRLLLRNVEKVSDVFTRKDILRWIGLIDPSFQRGSLVKGEKFVRFLSESMDCSAFEELQIPLHVSTTDYTSGQEVVFSSGDLLSAVRASMAIPGFFAPVEREGKVLVDGGLVNPLPYNLLKQECDAVIAVDVSGSLEMPNKRPDFFDAMLGSFDIVQSALISEQLRRDPPAVYLKPDLHGIRILEFNKAGLVFEQSEPIRGLLKDKAGRLL</sequence>
<keyword evidence="2 4" id="KW-0442">Lipid degradation</keyword>
<dbReference type="InterPro" id="IPR016035">
    <property type="entry name" value="Acyl_Trfase/lysoPLipase"/>
</dbReference>
<feature type="domain" description="PNPLA" evidence="5">
    <location>
        <begin position="13"/>
        <end position="189"/>
    </location>
</feature>
<dbReference type="KEGG" id="taer:GT409_14110"/>
<dbReference type="Gene3D" id="3.40.1090.10">
    <property type="entry name" value="Cytosolic phospholipase A2 catalytic domain"/>
    <property type="match status" value="2"/>
</dbReference>
<dbReference type="Proteomes" id="UP000464954">
    <property type="component" value="Chromosome"/>
</dbReference>
<feature type="short sequence motif" description="GXSXG" evidence="4">
    <location>
        <begin position="44"/>
        <end position="48"/>
    </location>
</feature>
<reference evidence="6 7" key="1">
    <citation type="submission" date="2020-01" db="EMBL/GenBank/DDBJ databases">
        <title>Ponticoccus aerotolerans gen. nov., sp. nov., an anaerobic bacterium and proposal of Ponticoccusceae fam. nov., Ponticoccusles ord. nov. and Ponticoccuse classis nov. in the phylum Kiritimatiellaeota.</title>
        <authorList>
            <person name="Zhou L.Y."/>
            <person name="Du Z.J."/>
        </authorList>
    </citation>
    <scope>NUCLEOTIDE SEQUENCE [LARGE SCALE GENOMIC DNA]</scope>
    <source>
        <strain evidence="6 7">S-5007</strain>
    </source>
</reference>
<evidence type="ECO:0000256" key="2">
    <source>
        <dbReference type="ARBA" id="ARBA00022963"/>
    </source>
</evidence>
<evidence type="ECO:0000256" key="1">
    <source>
        <dbReference type="ARBA" id="ARBA00022801"/>
    </source>
</evidence>
<dbReference type="PANTHER" id="PTHR14226">
    <property type="entry name" value="NEUROPATHY TARGET ESTERASE/SWISS CHEESE D.MELANOGASTER"/>
    <property type="match status" value="1"/>
</dbReference>
<keyword evidence="7" id="KW-1185">Reference proteome</keyword>
<keyword evidence="3 4" id="KW-0443">Lipid metabolism</keyword>
<dbReference type="RefSeq" id="WP_160629698.1">
    <property type="nucleotide sequence ID" value="NZ_CP047593.1"/>
</dbReference>
<dbReference type="SUPFAM" id="SSF52151">
    <property type="entry name" value="FabD/lysophospholipase-like"/>
    <property type="match status" value="1"/>
</dbReference>
<feature type="short sequence motif" description="DGA/G" evidence="4">
    <location>
        <begin position="176"/>
        <end position="178"/>
    </location>
</feature>
<feature type="active site" description="Proton acceptor" evidence="4">
    <location>
        <position position="176"/>
    </location>
</feature>
<feature type="short sequence motif" description="GXGXXG" evidence="4">
    <location>
        <begin position="17"/>
        <end position="22"/>
    </location>
</feature>
<dbReference type="GO" id="GO:0016787">
    <property type="term" value="F:hydrolase activity"/>
    <property type="evidence" value="ECO:0007669"/>
    <property type="project" value="UniProtKB-UniRule"/>
</dbReference>
<evidence type="ECO:0000256" key="4">
    <source>
        <dbReference type="PROSITE-ProRule" id="PRU01161"/>
    </source>
</evidence>
<keyword evidence="1 4" id="KW-0378">Hydrolase</keyword>
<accession>A0A6P1MD77</accession>
<dbReference type="InterPro" id="IPR002641">
    <property type="entry name" value="PNPLA_dom"/>
</dbReference>
<feature type="active site" description="Nucleophile" evidence="4">
    <location>
        <position position="46"/>
    </location>
</feature>